<evidence type="ECO:0000256" key="1">
    <source>
        <dbReference type="ARBA" id="ARBA00022737"/>
    </source>
</evidence>
<dbReference type="InterPro" id="IPR036770">
    <property type="entry name" value="Ankyrin_rpt-contain_sf"/>
</dbReference>
<protein>
    <recommendedName>
        <fullName evidence="6">Ankyrin</fullName>
    </recommendedName>
</protein>
<dbReference type="Proteomes" id="UP001280581">
    <property type="component" value="Unassembled WGS sequence"/>
</dbReference>
<evidence type="ECO:0000313" key="4">
    <source>
        <dbReference type="EMBL" id="KAK3197757.1"/>
    </source>
</evidence>
<dbReference type="Pfam" id="PF12796">
    <property type="entry name" value="Ank_2"/>
    <property type="match status" value="1"/>
</dbReference>
<feature type="repeat" description="ANK" evidence="3">
    <location>
        <begin position="672"/>
        <end position="704"/>
    </location>
</feature>
<organism evidence="4 5">
    <name type="scientific">Pseudopithomyces chartarum</name>
    <dbReference type="NCBI Taxonomy" id="1892770"/>
    <lineage>
        <taxon>Eukaryota</taxon>
        <taxon>Fungi</taxon>
        <taxon>Dikarya</taxon>
        <taxon>Ascomycota</taxon>
        <taxon>Pezizomycotina</taxon>
        <taxon>Dothideomycetes</taxon>
        <taxon>Pleosporomycetidae</taxon>
        <taxon>Pleosporales</taxon>
        <taxon>Massarineae</taxon>
        <taxon>Didymosphaeriaceae</taxon>
        <taxon>Pseudopithomyces</taxon>
    </lineage>
</organism>
<dbReference type="PROSITE" id="PS50088">
    <property type="entry name" value="ANK_REPEAT"/>
    <property type="match status" value="3"/>
</dbReference>
<sequence>MSSQTTSYQDISIWRSRNVHLGTKIVHEAPPAPSQVEKCLQSLYFGEINHKRETIRERTKGTCNWILKHHLYIQWIGSLSDRLTALRESFAIKSRGSGFSNEKIQWGASKLFQLLEESIQDAVHVANIRIFIDGIDECDENDAELAINMFQCIVKNHGKKERSHDTCQLVVCFGCRNDTLIVYDGDATIDVQQQNRDDIRRHTLTILSQASLPLDKLQRECLATAVENLANGLFVWVALILPQTIKKLRLGIPLEHVISELKELPSELNALYRTILERLRDSSATQSLKLFQWLCFWEMPAEDLYLKYGKSLVDRTIDFNTEITGIETKSYVEYEQTDESKFNFDLETMRIFMNVNLVDLSDPTTKSSVCPTQIFPGTMEKQLQILSGGLGCLNETGGVGLIHLSIKRYMIEEGFSILDQCLKSTQAVLATSHNRLGEACLASLSAYTAGPDICHRRGHIKEPYLYRWKTDNHLLVDVKGRTGSAWRNVTKYALTHAFGHASKAEQAGHPQDGFFARLHPLNDRESVWATLLHKEFPEFIDLWYRPSEQEQIEAVPVHDADVTLVFCPKSAEKTIYLSPGKSIFLILSAEYNVPGLLSLLVREELDKLPRPLPIAGTARSAFLKVTAYPCKDNTELLARKLVKMLDKAASTGRVGIIEVLLANGCAVQPRAYGDSPLNTAAWNDHIPAMKLLLKHGASVDFRRKDDRTILSWCIAQGDKGYATCRTLLESGADPNAKDSTGWTPLHWAVRFSRPDLIRLLLQYGADVNIRQIRRVPFTPMQGLAVEIMTPTETPLEQAVQEVDCDCHVVQTLLEAGADRGPVNGEGIPRVEQYVLERLEKMQRCQPEFLLNVLRIVEEGSKSDCRPAPDLLHMSPHYPAIPIHPPGIALNCG</sequence>
<keyword evidence="1" id="KW-0677">Repeat</keyword>
<evidence type="ECO:0000313" key="5">
    <source>
        <dbReference type="Proteomes" id="UP001280581"/>
    </source>
</evidence>
<dbReference type="InterPro" id="IPR002110">
    <property type="entry name" value="Ankyrin_rpt"/>
</dbReference>
<dbReference type="AlphaFoldDB" id="A0AAN6RD57"/>
<feature type="repeat" description="ANK" evidence="3">
    <location>
        <begin position="740"/>
        <end position="772"/>
    </location>
</feature>
<evidence type="ECO:0008006" key="6">
    <source>
        <dbReference type="Google" id="ProtNLM"/>
    </source>
</evidence>
<name>A0AAN6RD57_9PLEO</name>
<keyword evidence="5" id="KW-1185">Reference proteome</keyword>
<evidence type="ECO:0000256" key="2">
    <source>
        <dbReference type="ARBA" id="ARBA00023043"/>
    </source>
</evidence>
<proteinExistence type="predicted"/>
<comment type="caution">
    <text evidence="4">The sequence shown here is derived from an EMBL/GenBank/DDBJ whole genome shotgun (WGS) entry which is preliminary data.</text>
</comment>
<dbReference type="PROSITE" id="PS50297">
    <property type="entry name" value="ANK_REP_REGION"/>
    <property type="match status" value="2"/>
</dbReference>
<reference evidence="4 5" key="1">
    <citation type="submission" date="2021-02" db="EMBL/GenBank/DDBJ databases">
        <title>Genome assembly of Pseudopithomyces chartarum.</title>
        <authorList>
            <person name="Jauregui R."/>
            <person name="Singh J."/>
            <person name="Voisey C."/>
        </authorList>
    </citation>
    <scope>NUCLEOTIDE SEQUENCE [LARGE SCALE GENOMIC DNA]</scope>
    <source>
        <strain evidence="4 5">AGR01</strain>
    </source>
</reference>
<dbReference type="PANTHER" id="PTHR24126">
    <property type="entry name" value="ANKYRIN REPEAT, PH AND SEC7 DOMAIN CONTAINING PROTEIN SECG-RELATED"/>
    <property type="match status" value="1"/>
</dbReference>
<keyword evidence="2 3" id="KW-0040">ANK repeat</keyword>
<dbReference type="Gene3D" id="1.25.40.20">
    <property type="entry name" value="Ankyrin repeat-containing domain"/>
    <property type="match status" value="1"/>
</dbReference>
<accession>A0AAN6RD57</accession>
<dbReference type="SUPFAM" id="SSF48403">
    <property type="entry name" value="Ankyrin repeat"/>
    <property type="match status" value="1"/>
</dbReference>
<dbReference type="EMBL" id="WVTA01000018">
    <property type="protein sequence ID" value="KAK3197757.1"/>
    <property type="molecule type" value="Genomic_DNA"/>
</dbReference>
<dbReference type="PANTHER" id="PTHR24126:SF14">
    <property type="entry name" value="ANK_REP_REGION DOMAIN-CONTAINING PROTEIN"/>
    <property type="match status" value="1"/>
</dbReference>
<gene>
    <name evidence="4" type="ORF">GRF29_216g1200684</name>
</gene>
<evidence type="ECO:0000256" key="3">
    <source>
        <dbReference type="PROSITE-ProRule" id="PRU00023"/>
    </source>
</evidence>
<dbReference type="SMART" id="SM00248">
    <property type="entry name" value="ANK"/>
    <property type="match status" value="4"/>
</dbReference>
<feature type="repeat" description="ANK" evidence="3">
    <location>
        <begin position="705"/>
        <end position="739"/>
    </location>
</feature>